<gene>
    <name evidence="1" type="ORF">HD841_000502</name>
</gene>
<comment type="caution">
    <text evidence="1">The sequence shown here is derived from an EMBL/GenBank/DDBJ whole genome shotgun (WGS) entry which is preliminary data.</text>
</comment>
<accession>A0A7Y9FK10</accession>
<dbReference type="RefSeq" id="WP_179507292.1">
    <property type="nucleotide sequence ID" value="NZ_JACCBY010000001.1"/>
</dbReference>
<proteinExistence type="predicted"/>
<evidence type="ECO:0000313" key="1">
    <source>
        <dbReference type="EMBL" id="NYD88733.1"/>
    </source>
</evidence>
<reference evidence="1 2" key="1">
    <citation type="submission" date="2020-08" db="EMBL/GenBank/DDBJ databases">
        <title>The Agave Microbiome: Exploring the role of microbial communities in plant adaptations to desert environments.</title>
        <authorList>
            <person name="Partida-Martinez L.P."/>
        </authorList>
    </citation>
    <scope>NUCLEOTIDE SEQUENCE [LARGE SCALE GENOMIC DNA]</scope>
    <source>
        <strain evidence="1 2">AS2.3</strain>
    </source>
</reference>
<dbReference type="Proteomes" id="UP000517753">
    <property type="component" value="Unassembled WGS sequence"/>
</dbReference>
<evidence type="ECO:0000313" key="2">
    <source>
        <dbReference type="Proteomes" id="UP000517753"/>
    </source>
</evidence>
<name>A0A7Y9FK10_9SPHN</name>
<keyword evidence="2" id="KW-1185">Reference proteome</keyword>
<protein>
    <submittedName>
        <fullName evidence="1">Uncharacterized protein</fullName>
    </submittedName>
</protein>
<sequence length="142" mass="15791">MSDIKPVPDEYGYILSPITDGTRFSDMVERAQENGTLQKVGTYPPTLWGPDGSLARFTRAAKGIHNAAEKVRAMRMNQTDQEVEAVAQAIYGGDKADWLALPNTKVERRAAGYESAFTRDDFRDDARAAILRLDQVREGRGK</sequence>
<organism evidence="1 2">
    <name type="scientific">Sphingomonas melonis</name>
    <dbReference type="NCBI Taxonomy" id="152682"/>
    <lineage>
        <taxon>Bacteria</taxon>
        <taxon>Pseudomonadati</taxon>
        <taxon>Pseudomonadota</taxon>
        <taxon>Alphaproteobacteria</taxon>
        <taxon>Sphingomonadales</taxon>
        <taxon>Sphingomonadaceae</taxon>
        <taxon>Sphingomonas</taxon>
    </lineage>
</organism>
<dbReference type="AlphaFoldDB" id="A0A7Y9FK10"/>
<dbReference type="EMBL" id="JACCBY010000001">
    <property type="protein sequence ID" value="NYD88733.1"/>
    <property type="molecule type" value="Genomic_DNA"/>
</dbReference>